<feature type="signal peptide" evidence="1">
    <location>
        <begin position="1"/>
        <end position="18"/>
    </location>
</feature>
<evidence type="ECO:0000313" key="3">
    <source>
        <dbReference type="EMBL" id="KAF4459020.1"/>
    </source>
</evidence>
<name>A0A8H4KZM5_9HYPO</name>
<proteinExistence type="predicted"/>
<dbReference type="AlphaFoldDB" id="A0A8H4KZM5"/>
<comment type="caution">
    <text evidence="3">The sequence shown here is derived from an EMBL/GenBank/DDBJ whole genome shotgun (WGS) entry which is preliminary data.</text>
</comment>
<dbReference type="OrthoDB" id="4456362at2759"/>
<dbReference type="Gene3D" id="3.10.450.50">
    <property type="match status" value="1"/>
</dbReference>
<dbReference type="Pfam" id="PF13577">
    <property type="entry name" value="SnoaL_4"/>
    <property type="match status" value="1"/>
</dbReference>
<keyword evidence="1" id="KW-0732">Signal</keyword>
<dbReference type="InterPro" id="IPR037401">
    <property type="entry name" value="SnoaL-like"/>
</dbReference>
<dbReference type="InterPro" id="IPR032710">
    <property type="entry name" value="NTF2-like_dom_sf"/>
</dbReference>
<dbReference type="Proteomes" id="UP000554235">
    <property type="component" value="Unassembled WGS sequence"/>
</dbReference>
<evidence type="ECO:0000256" key="1">
    <source>
        <dbReference type="SAM" id="SignalP"/>
    </source>
</evidence>
<dbReference type="SUPFAM" id="SSF54427">
    <property type="entry name" value="NTF2-like"/>
    <property type="match status" value="1"/>
</dbReference>
<sequence>MKSFNVPLLLSLLGSSLAYTGSASLLVQRASNDSIDSLTTIVETMAIWRTKALYCRMMDTKNWDGFGDVFTDDVVIDTTDSLGSVYHGREEFVKFVSKTLGKVTTTHHVHTPEIDITGPDTAKGIWAMEDWLSLGPLNEKGPGHYHETYRKEDGTWKIATSTLTRLHLSGDLSIAI</sequence>
<reference evidence="3 4" key="1">
    <citation type="submission" date="2020-01" db="EMBL/GenBank/DDBJ databases">
        <title>Identification and distribution of gene clusters putatively required for synthesis of sphingolipid metabolism inhibitors in phylogenetically diverse species of the filamentous fungus Fusarium.</title>
        <authorList>
            <person name="Kim H.-S."/>
            <person name="Busman M."/>
            <person name="Brown D.W."/>
            <person name="Divon H."/>
            <person name="Uhlig S."/>
            <person name="Proctor R.H."/>
        </authorList>
    </citation>
    <scope>NUCLEOTIDE SEQUENCE [LARGE SCALE GENOMIC DNA]</scope>
    <source>
        <strain evidence="3 4">NRRL 20459</strain>
    </source>
</reference>
<organism evidence="3 4">
    <name type="scientific">Fusarium albosuccineum</name>
    <dbReference type="NCBI Taxonomy" id="1237068"/>
    <lineage>
        <taxon>Eukaryota</taxon>
        <taxon>Fungi</taxon>
        <taxon>Dikarya</taxon>
        <taxon>Ascomycota</taxon>
        <taxon>Pezizomycotina</taxon>
        <taxon>Sordariomycetes</taxon>
        <taxon>Hypocreomycetidae</taxon>
        <taxon>Hypocreales</taxon>
        <taxon>Nectriaceae</taxon>
        <taxon>Fusarium</taxon>
        <taxon>Fusarium decemcellulare species complex</taxon>
    </lineage>
</organism>
<dbReference type="CDD" id="cd00531">
    <property type="entry name" value="NTF2_like"/>
    <property type="match status" value="1"/>
</dbReference>
<evidence type="ECO:0000313" key="4">
    <source>
        <dbReference type="Proteomes" id="UP000554235"/>
    </source>
</evidence>
<keyword evidence="4" id="KW-1185">Reference proteome</keyword>
<accession>A0A8H4KZM5</accession>
<gene>
    <name evidence="3" type="ORF">FALBO_14228</name>
</gene>
<dbReference type="EMBL" id="JAADYS010002280">
    <property type="protein sequence ID" value="KAF4459020.1"/>
    <property type="molecule type" value="Genomic_DNA"/>
</dbReference>
<feature type="domain" description="SnoaL-like" evidence="2">
    <location>
        <begin position="46"/>
        <end position="160"/>
    </location>
</feature>
<feature type="chain" id="PRO_5034516938" evidence="1">
    <location>
        <begin position="19"/>
        <end position="176"/>
    </location>
</feature>
<protein>
    <submittedName>
        <fullName evidence="3">Bile acid 7-alpha dehydratase</fullName>
    </submittedName>
</protein>
<evidence type="ECO:0000259" key="2">
    <source>
        <dbReference type="Pfam" id="PF13577"/>
    </source>
</evidence>